<name>A0A502EEB0_9FLAO</name>
<dbReference type="AlphaFoldDB" id="A0A502EEB0"/>
<reference evidence="2 3" key="1">
    <citation type="journal article" date="2019" name="Environ. Microbiol.">
        <title>Species interactions and distinct microbial communities in high Arctic permafrost affected cryosols are associated with the CH4 and CO2 gas fluxes.</title>
        <authorList>
            <person name="Altshuler I."/>
            <person name="Hamel J."/>
            <person name="Turney S."/>
            <person name="Magnuson E."/>
            <person name="Levesque R."/>
            <person name="Greer C."/>
            <person name="Whyte L.G."/>
        </authorList>
    </citation>
    <scope>NUCLEOTIDE SEQUENCE [LARGE SCALE GENOMIC DNA]</scope>
    <source>
        <strain evidence="2 3">42</strain>
    </source>
</reference>
<dbReference type="EMBL" id="RCZH01000018">
    <property type="protein sequence ID" value="TPG34810.1"/>
    <property type="molecule type" value="Genomic_DNA"/>
</dbReference>
<evidence type="ECO:0000256" key="1">
    <source>
        <dbReference type="SAM" id="Phobius"/>
    </source>
</evidence>
<dbReference type="InterPro" id="IPR025333">
    <property type="entry name" value="DUF4239"/>
</dbReference>
<accession>A0A502EEB0</accession>
<feature type="transmembrane region" description="Helical" evidence="1">
    <location>
        <begin position="46"/>
        <end position="68"/>
    </location>
</feature>
<comment type="caution">
    <text evidence="2">The sequence shown here is derived from an EMBL/GenBank/DDBJ whole genome shotgun (WGS) entry which is preliminary data.</text>
</comment>
<feature type="transmembrane region" description="Helical" evidence="1">
    <location>
        <begin position="215"/>
        <end position="235"/>
    </location>
</feature>
<feature type="transmembrane region" description="Helical" evidence="1">
    <location>
        <begin position="7"/>
        <end position="26"/>
    </location>
</feature>
<dbReference type="RefSeq" id="WP_140511143.1">
    <property type="nucleotide sequence ID" value="NZ_RCZH01000018.1"/>
</dbReference>
<sequence>MRDTSFLYVVVMFVLPFLCILIPILAGQQYGLHIKEKSGEVNDSPVGSVVGAALGLLAFMLAFTFQIVDNRYNNRKDLLLDEVTTIRTTYLQSGLIPEPYRNASRKLLIEYVDLRSDLTKDVSVAKIEHLKARSEFILDSLWKFSEALAAQDRSSEAYSLYTSSVNDLVEIYNKRVTFTFEYRIPSAILWVLLLVTFASMSMLGFQFGISGKKNNILAVFISVIFASVMFLILALDRPETGLVRLNQTPILTLQQQLHKK</sequence>
<keyword evidence="3" id="KW-1185">Reference proteome</keyword>
<gene>
    <name evidence="2" type="ORF">EAH81_22295</name>
</gene>
<dbReference type="Proteomes" id="UP000319700">
    <property type="component" value="Unassembled WGS sequence"/>
</dbReference>
<protein>
    <submittedName>
        <fullName evidence="2">DUF4239 domain-containing protein</fullName>
    </submittedName>
</protein>
<feature type="transmembrane region" description="Helical" evidence="1">
    <location>
        <begin position="187"/>
        <end position="209"/>
    </location>
</feature>
<proteinExistence type="predicted"/>
<keyword evidence="1" id="KW-0812">Transmembrane</keyword>
<keyword evidence="1" id="KW-0472">Membrane</keyword>
<keyword evidence="1" id="KW-1133">Transmembrane helix</keyword>
<evidence type="ECO:0000313" key="3">
    <source>
        <dbReference type="Proteomes" id="UP000319700"/>
    </source>
</evidence>
<dbReference type="Pfam" id="PF14023">
    <property type="entry name" value="Bestrophin-like"/>
    <property type="match status" value="1"/>
</dbReference>
<evidence type="ECO:0000313" key="2">
    <source>
        <dbReference type="EMBL" id="TPG34810.1"/>
    </source>
</evidence>
<organism evidence="2 3">
    <name type="scientific">Flavobacterium pectinovorum</name>
    <dbReference type="NCBI Taxonomy" id="29533"/>
    <lineage>
        <taxon>Bacteria</taxon>
        <taxon>Pseudomonadati</taxon>
        <taxon>Bacteroidota</taxon>
        <taxon>Flavobacteriia</taxon>
        <taxon>Flavobacteriales</taxon>
        <taxon>Flavobacteriaceae</taxon>
        <taxon>Flavobacterium</taxon>
    </lineage>
</organism>
<dbReference type="OrthoDB" id="677192at2"/>